<name>A0A1R3K6E8_COCAP</name>
<organism evidence="2 3">
    <name type="scientific">Corchorus capsularis</name>
    <name type="common">Jute</name>
    <dbReference type="NCBI Taxonomy" id="210143"/>
    <lineage>
        <taxon>Eukaryota</taxon>
        <taxon>Viridiplantae</taxon>
        <taxon>Streptophyta</taxon>
        <taxon>Embryophyta</taxon>
        <taxon>Tracheophyta</taxon>
        <taxon>Spermatophyta</taxon>
        <taxon>Magnoliopsida</taxon>
        <taxon>eudicotyledons</taxon>
        <taxon>Gunneridae</taxon>
        <taxon>Pentapetalae</taxon>
        <taxon>rosids</taxon>
        <taxon>malvids</taxon>
        <taxon>Malvales</taxon>
        <taxon>Malvaceae</taxon>
        <taxon>Grewioideae</taxon>
        <taxon>Apeibeae</taxon>
        <taxon>Corchorus</taxon>
    </lineage>
</organism>
<proteinExistence type="predicted"/>
<evidence type="ECO:0000313" key="2">
    <source>
        <dbReference type="EMBL" id="OMP02558.1"/>
    </source>
</evidence>
<dbReference type="PANTHER" id="PTHR22055">
    <property type="entry name" value="28 KDA HEAT- AND ACID-STABLE PHOSPHOPROTEIN PDGF-ASSOCIATED PROTEIN"/>
    <property type="match status" value="1"/>
</dbReference>
<dbReference type="AlphaFoldDB" id="A0A1R3K6E8"/>
<reference evidence="2 3" key="1">
    <citation type="submission" date="2013-09" db="EMBL/GenBank/DDBJ databases">
        <title>Corchorus capsularis genome sequencing.</title>
        <authorList>
            <person name="Alam M."/>
            <person name="Haque M.S."/>
            <person name="Islam M.S."/>
            <person name="Emdad E.M."/>
            <person name="Islam M.M."/>
            <person name="Ahmed B."/>
            <person name="Halim A."/>
            <person name="Hossen Q.M.M."/>
            <person name="Hossain M.Z."/>
            <person name="Ahmed R."/>
            <person name="Khan M.M."/>
            <person name="Islam R."/>
            <person name="Rashid M.M."/>
            <person name="Khan S.A."/>
            <person name="Rahman M.S."/>
            <person name="Alam M."/>
        </authorList>
    </citation>
    <scope>NUCLEOTIDE SEQUENCE [LARGE SCALE GENOMIC DNA]</scope>
    <source>
        <strain evidence="3">cv. CVL-1</strain>
        <tissue evidence="2">Whole seedling</tissue>
    </source>
</reference>
<comment type="caution">
    <text evidence="2">The sequence shown here is derived from an EMBL/GenBank/DDBJ whole genome shotgun (WGS) entry which is preliminary data.</text>
</comment>
<feature type="compositionally biased region" description="Polar residues" evidence="1">
    <location>
        <begin position="25"/>
        <end position="35"/>
    </location>
</feature>
<feature type="compositionally biased region" description="Basic residues" evidence="1">
    <location>
        <begin position="1"/>
        <end position="12"/>
    </location>
</feature>
<evidence type="ECO:0000313" key="3">
    <source>
        <dbReference type="Proteomes" id="UP000188268"/>
    </source>
</evidence>
<sequence length="105" mass="12331">MARGKTKPKRTGQHTFSSIEEILAGTSSRPPTFTQREAKYNEEEESKRGFRQESEEESDNETEQKQKHKGIQERLALIRQEREEAAKKREEEKAVKEQRKAEARK</sequence>
<feature type="compositionally biased region" description="Basic and acidic residues" evidence="1">
    <location>
        <begin position="79"/>
        <end position="105"/>
    </location>
</feature>
<accession>A0A1R3K6E8</accession>
<feature type="compositionally biased region" description="Basic and acidic residues" evidence="1">
    <location>
        <begin position="36"/>
        <end position="53"/>
    </location>
</feature>
<dbReference type="STRING" id="210143.A0A1R3K6E8"/>
<dbReference type="OrthoDB" id="21120at2759"/>
<dbReference type="EMBL" id="AWWV01006206">
    <property type="protein sequence ID" value="OMP02558.1"/>
    <property type="molecule type" value="Genomic_DNA"/>
</dbReference>
<feature type="region of interest" description="Disordered" evidence="1">
    <location>
        <begin position="1"/>
        <end position="105"/>
    </location>
</feature>
<protein>
    <submittedName>
        <fullName evidence="2">28 kDa heat-and acid-stable phosphoprotein isoform 1</fullName>
    </submittedName>
</protein>
<evidence type="ECO:0000256" key="1">
    <source>
        <dbReference type="SAM" id="MobiDB-lite"/>
    </source>
</evidence>
<dbReference type="InterPro" id="IPR039876">
    <property type="entry name" value="HAP28"/>
</dbReference>
<dbReference type="Gramene" id="OMP02558">
    <property type="protein sequence ID" value="OMP02558"/>
    <property type="gene ID" value="CCACVL1_02771"/>
</dbReference>
<keyword evidence="3" id="KW-1185">Reference proteome</keyword>
<gene>
    <name evidence="2" type="ORF">CCACVL1_02771</name>
</gene>
<dbReference type="Proteomes" id="UP000188268">
    <property type="component" value="Unassembled WGS sequence"/>
</dbReference>